<dbReference type="Proteomes" id="UP000837857">
    <property type="component" value="Chromosome 17"/>
</dbReference>
<name>A0ABN8I6D2_9NEOP</name>
<feature type="region of interest" description="Disordered" evidence="1">
    <location>
        <begin position="78"/>
        <end position="114"/>
    </location>
</feature>
<protein>
    <submittedName>
        <fullName evidence="2">Uncharacterized protein</fullName>
    </submittedName>
</protein>
<feature type="non-terminal residue" evidence="2">
    <location>
        <position position="160"/>
    </location>
</feature>
<evidence type="ECO:0000256" key="1">
    <source>
        <dbReference type="SAM" id="MobiDB-lite"/>
    </source>
</evidence>
<reference evidence="2" key="1">
    <citation type="submission" date="2022-03" db="EMBL/GenBank/DDBJ databases">
        <authorList>
            <person name="Martin H S."/>
        </authorList>
    </citation>
    <scope>NUCLEOTIDE SEQUENCE</scope>
</reference>
<dbReference type="EMBL" id="OW152829">
    <property type="protein sequence ID" value="CAH2046899.1"/>
    <property type="molecule type" value="Genomic_DNA"/>
</dbReference>
<accession>A0ABN8I6D2</accession>
<keyword evidence="3" id="KW-1185">Reference proteome</keyword>
<organism evidence="2 3">
    <name type="scientific">Iphiclides podalirius</name>
    <name type="common">scarce swallowtail</name>
    <dbReference type="NCBI Taxonomy" id="110791"/>
    <lineage>
        <taxon>Eukaryota</taxon>
        <taxon>Metazoa</taxon>
        <taxon>Ecdysozoa</taxon>
        <taxon>Arthropoda</taxon>
        <taxon>Hexapoda</taxon>
        <taxon>Insecta</taxon>
        <taxon>Pterygota</taxon>
        <taxon>Neoptera</taxon>
        <taxon>Endopterygota</taxon>
        <taxon>Lepidoptera</taxon>
        <taxon>Glossata</taxon>
        <taxon>Ditrysia</taxon>
        <taxon>Papilionoidea</taxon>
        <taxon>Papilionidae</taxon>
        <taxon>Papilioninae</taxon>
        <taxon>Iphiclides</taxon>
    </lineage>
</organism>
<gene>
    <name evidence="2" type="ORF">IPOD504_LOCUS5537</name>
</gene>
<evidence type="ECO:0000313" key="2">
    <source>
        <dbReference type="EMBL" id="CAH2046899.1"/>
    </source>
</evidence>
<sequence>MGLPFDTCCEEVIKGGAAGRKFPRCPRGRVGTTHRRRLSRFTNAIPARGAKGDKPDDIGAVASSTNCKCHRLKETPIQGRAHFKTQRRQTSVQFPWSSKRADPRQSARAPGPACPVGMSRDEVVKLLGVLMSGTACSLSVCGGAGVRPPLDSGSRGTSGP</sequence>
<evidence type="ECO:0000313" key="3">
    <source>
        <dbReference type="Proteomes" id="UP000837857"/>
    </source>
</evidence>
<proteinExistence type="predicted"/>